<evidence type="ECO:0000313" key="4">
    <source>
        <dbReference type="Proteomes" id="UP000182783"/>
    </source>
</evidence>
<evidence type="ECO:0000256" key="1">
    <source>
        <dbReference type="ARBA" id="ARBA00022612"/>
    </source>
</evidence>
<gene>
    <name evidence="3" type="ORF">SAMN05216191_13414</name>
</gene>
<dbReference type="InterPro" id="IPR005335">
    <property type="entry name" value="Terminase_ssu"/>
</dbReference>
<dbReference type="EMBL" id="FNGM01000034">
    <property type="protein sequence ID" value="SDN26718.1"/>
    <property type="molecule type" value="Genomic_DNA"/>
</dbReference>
<organism evidence="3 4">
    <name type="scientific">Paenibacillus jilunlii</name>
    <dbReference type="NCBI Taxonomy" id="682956"/>
    <lineage>
        <taxon>Bacteria</taxon>
        <taxon>Bacillati</taxon>
        <taxon>Bacillota</taxon>
        <taxon>Bacilli</taxon>
        <taxon>Bacillales</taxon>
        <taxon>Paenibacillaceae</taxon>
        <taxon>Paenibacillus</taxon>
    </lineage>
</organism>
<dbReference type="OrthoDB" id="7358785at2"/>
<reference evidence="3 4" key="1">
    <citation type="submission" date="2016-10" db="EMBL/GenBank/DDBJ databases">
        <authorList>
            <person name="de Groot N.N."/>
        </authorList>
    </citation>
    <scope>NUCLEOTIDE SEQUENCE [LARGE SCALE GENOMIC DNA]</scope>
    <source>
        <strain evidence="3 4">CGMCC 1.10239</strain>
    </source>
</reference>
<dbReference type="Gene3D" id="1.10.10.1400">
    <property type="entry name" value="Terminase, small subunit, N-terminal DNA-binding domain, HTH motif"/>
    <property type="match status" value="1"/>
</dbReference>
<dbReference type="InterPro" id="IPR038713">
    <property type="entry name" value="Terminase_Gp1_N_sf"/>
</dbReference>
<accession>A0A1G9ZZJ2</accession>
<dbReference type="AlphaFoldDB" id="A0A1G9ZZJ2"/>
<proteinExistence type="predicted"/>
<dbReference type="PANTHER" id="PTHR41328:SF2">
    <property type="entry name" value="TERMINASE SMALL SUBUNIT"/>
    <property type="match status" value="1"/>
</dbReference>
<dbReference type="Proteomes" id="UP000182783">
    <property type="component" value="Unassembled WGS sequence"/>
</dbReference>
<evidence type="ECO:0000256" key="2">
    <source>
        <dbReference type="ARBA" id="ARBA00023219"/>
    </source>
</evidence>
<dbReference type="RefSeq" id="WP_062519424.1">
    <property type="nucleotide sequence ID" value="NZ_CP048429.1"/>
</dbReference>
<dbReference type="InterPro" id="IPR052404">
    <property type="entry name" value="SPP1-like_terminase"/>
</dbReference>
<name>A0A1G9ZZJ2_9BACL</name>
<keyword evidence="1" id="KW-1188">Viral release from host cell</keyword>
<dbReference type="PANTHER" id="PTHR41328">
    <property type="entry name" value="TERMINASE SMALL SUBUNIT-RELATED"/>
    <property type="match status" value="1"/>
</dbReference>
<dbReference type="Pfam" id="PF03592">
    <property type="entry name" value="Terminase_2"/>
    <property type="match status" value="1"/>
</dbReference>
<protein>
    <submittedName>
        <fullName evidence="3">Phage terminase small subunit</fullName>
    </submittedName>
</protein>
<dbReference type="GO" id="GO:0051276">
    <property type="term" value="P:chromosome organization"/>
    <property type="evidence" value="ECO:0007669"/>
    <property type="project" value="InterPro"/>
</dbReference>
<sequence>MALTDRQKNFVNEYMKDMNASAAYLRAGYQCTEEAARRAGSRLLSNVDIQDEIGRRTDKMQEESGMSVQWVLEKYKKIIERNEDVDPAVAKGALDSVAKHYGMFKDKVEVTGAGGGALQVIFSSNMKKVEP</sequence>
<evidence type="ECO:0000313" key="3">
    <source>
        <dbReference type="EMBL" id="SDN26718.1"/>
    </source>
</evidence>
<keyword evidence="2" id="KW-0231">Viral genome packaging</keyword>